<dbReference type="GO" id="GO:0016491">
    <property type="term" value="F:oxidoreductase activity"/>
    <property type="evidence" value="ECO:0007669"/>
    <property type="project" value="InterPro"/>
</dbReference>
<dbReference type="Gene3D" id="3.30.70.330">
    <property type="match status" value="1"/>
</dbReference>
<feature type="coiled-coil region" evidence="2">
    <location>
        <begin position="397"/>
        <end position="448"/>
    </location>
</feature>
<feature type="region of interest" description="Disordered" evidence="3">
    <location>
        <begin position="1"/>
        <end position="56"/>
    </location>
</feature>
<dbReference type="InterPro" id="IPR012677">
    <property type="entry name" value="Nucleotide-bd_a/b_plait_sf"/>
</dbReference>
<accession>A0A6F9DAI3</accession>
<keyword evidence="1" id="KW-0694">RNA-binding</keyword>
<sequence>MDHYSRSRSRESSRGNTYERYNNYSSRIHSSSSERKHEDADHHSSWNEGHSRTQNDIDDVNDEAALYFTDCILYPPQEGIDRPYGERAKKKPIGCKTIYVGGFPDPLRHSLHRVESILHEVFTTNGGKIDSIRSNNRGFCHIRFEKTESVEMALSVHGYSMLIKQDRGTPFKFRLTVDYSESHGDWEEYEARQVIAKKLHLDSCPISSVPGYNVREADKVQQNLKSDEKFEESVVILRYWLNSGAMERQKSDTFYNLLQVTHAQVKRLDDEKTMLKSEFDEIKNRFKKRTGELEKMFDHLVKLYEDAKKQKCWDRFTRAQRKSIDGWLNTAKENLPAPKPWFGMKRQSTEMDIVDQEKQDSKNAVVAGFSHVKRIKTENKDQQTDVNETEQYKEFKISNLEENLQHMRQQVWELVSKMQMKDTTIQTYQEEIEALKQAEDKKDATKMKKQKEKVIEEKDVKLACMVANFLRIHPNGAAEKMIFEYLCECDINITMEKVCTLLKRFPTLFIKHSKSKDDDTNVYWTVFSLNEVE</sequence>
<dbReference type="AlphaFoldDB" id="A0A6F9DAI3"/>
<dbReference type="SUPFAM" id="SSF54928">
    <property type="entry name" value="RNA-binding domain, RBD"/>
    <property type="match status" value="1"/>
</dbReference>
<organism evidence="5">
    <name type="scientific">Phallusia mammillata</name>
    <dbReference type="NCBI Taxonomy" id="59560"/>
    <lineage>
        <taxon>Eukaryota</taxon>
        <taxon>Metazoa</taxon>
        <taxon>Chordata</taxon>
        <taxon>Tunicata</taxon>
        <taxon>Ascidiacea</taxon>
        <taxon>Phlebobranchia</taxon>
        <taxon>Ascidiidae</taxon>
        <taxon>Phallusia</taxon>
    </lineage>
</organism>
<dbReference type="PANTHER" id="PTHR16001:SF4">
    <property type="entry name" value="ECTO-NOX DISULFIDE-THIOL EXCHANGER 1-LIKE PROTEIN"/>
    <property type="match status" value="1"/>
</dbReference>
<dbReference type="InterPro" id="IPR038876">
    <property type="entry name" value="ENOX"/>
</dbReference>
<feature type="compositionally biased region" description="Basic and acidic residues" evidence="3">
    <location>
        <begin position="1"/>
        <end position="13"/>
    </location>
</feature>
<feature type="domain" description="RRM" evidence="4">
    <location>
        <begin position="96"/>
        <end position="182"/>
    </location>
</feature>
<evidence type="ECO:0000256" key="1">
    <source>
        <dbReference type="PROSITE-ProRule" id="PRU00176"/>
    </source>
</evidence>
<evidence type="ECO:0000259" key="4">
    <source>
        <dbReference type="PROSITE" id="PS50102"/>
    </source>
</evidence>
<protein>
    <submittedName>
        <fullName evidence="5">Cytoplasmic polyadenylation element-binding protein 2-like</fullName>
    </submittedName>
</protein>
<dbReference type="PANTHER" id="PTHR16001">
    <property type="entry name" value="ECTO-NOX DISULFIDE-THIOL EXCHANGER"/>
    <property type="match status" value="1"/>
</dbReference>
<dbReference type="GO" id="GO:0003723">
    <property type="term" value="F:RNA binding"/>
    <property type="evidence" value="ECO:0007669"/>
    <property type="project" value="UniProtKB-UniRule"/>
</dbReference>
<evidence type="ECO:0000256" key="2">
    <source>
        <dbReference type="SAM" id="Coils"/>
    </source>
</evidence>
<evidence type="ECO:0000313" key="5">
    <source>
        <dbReference type="EMBL" id="CAB3233387.1"/>
    </source>
</evidence>
<dbReference type="InterPro" id="IPR035979">
    <property type="entry name" value="RBD_domain_sf"/>
</dbReference>
<keyword evidence="2" id="KW-0175">Coiled coil</keyword>
<dbReference type="PROSITE" id="PS50102">
    <property type="entry name" value="RRM"/>
    <property type="match status" value="1"/>
</dbReference>
<dbReference type="GO" id="GO:0007624">
    <property type="term" value="P:ultradian rhythm"/>
    <property type="evidence" value="ECO:0007669"/>
    <property type="project" value="InterPro"/>
</dbReference>
<proteinExistence type="evidence at transcript level"/>
<name>A0A6F9DAI3_9ASCI</name>
<dbReference type="GO" id="GO:0009897">
    <property type="term" value="C:external side of plasma membrane"/>
    <property type="evidence" value="ECO:0007669"/>
    <property type="project" value="InterPro"/>
</dbReference>
<feature type="compositionally biased region" description="Polar residues" evidence="3">
    <location>
        <begin position="15"/>
        <end position="24"/>
    </location>
</feature>
<gene>
    <name evidence="5" type="primary">Cpeb2</name>
</gene>
<dbReference type="InterPro" id="IPR000504">
    <property type="entry name" value="RRM_dom"/>
</dbReference>
<reference evidence="5" key="1">
    <citation type="submission" date="2020-04" db="EMBL/GenBank/DDBJ databases">
        <authorList>
            <person name="Neveu A P."/>
        </authorList>
    </citation>
    <scope>NUCLEOTIDE SEQUENCE</scope>
    <source>
        <tissue evidence="5">Whole embryo</tissue>
    </source>
</reference>
<feature type="compositionally biased region" description="Basic and acidic residues" evidence="3">
    <location>
        <begin position="32"/>
        <end position="55"/>
    </location>
</feature>
<dbReference type="EMBL" id="LR784144">
    <property type="protein sequence ID" value="CAB3233387.1"/>
    <property type="molecule type" value="mRNA"/>
</dbReference>
<evidence type="ECO:0000256" key="3">
    <source>
        <dbReference type="SAM" id="MobiDB-lite"/>
    </source>
</evidence>